<organism evidence="1 2">
    <name type="scientific">Peronosclerospora sorghi</name>
    <dbReference type="NCBI Taxonomy" id="230839"/>
    <lineage>
        <taxon>Eukaryota</taxon>
        <taxon>Sar</taxon>
        <taxon>Stramenopiles</taxon>
        <taxon>Oomycota</taxon>
        <taxon>Peronosporomycetes</taxon>
        <taxon>Peronosporales</taxon>
        <taxon>Peronosporaceae</taxon>
        <taxon>Peronosclerospora</taxon>
    </lineage>
</organism>
<reference evidence="1 2" key="1">
    <citation type="journal article" date="2022" name="bioRxiv">
        <title>The genome of the oomycete Peronosclerospora sorghi, a cosmopolitan pathogen of maize and sorghum, is inflated with dispersed pseudogenes.</title>
        <authorList>
            <person name="Fletcher K."/>
            <person name="Martin F."/>
            <person name="Isakeit T."/>
            <person name="Cavanaugh K."/>
            <person name="Magill C."/>
            <person name="Michelmore R."/>
        </authorList>
    </citation>
    <scope>NUCLEOTIDE SEQUENCE [LARGE SCALE GENOMIC DNA]</scope>
    <source>
        <strain evidence="1">P6</strain>
    </source>
</reference>
<evidence type="ECO:0000313" key="1">
    <source>
        <dbReference type="EMBL" id="KAI9906255.1"/>
    </source>
</evidence>
<sequence length="174" mass="19927">MEYTEKPQASAENDKQRKAMEPEQEEAPNHGTRNLDDQAKKMDLTKTCPVDMSKLLAFEAVRLPFDDICADITTIVNDRKTTSKFMVDHFPNNGNLFEDGDEVHISMPLVHERYTGTISSITDEAIYIKLESGEKTRIFLPHLDRRRCELKPFLRGTPSTGSLRTMGWSEYETL</sequence>
<name>A0ACC0VIP9_9STRA</name>
<comment type="caution">
    <text evidence="1">The sequence shown here is derived from an EMBL/GenBank/DDBJ whole genome shotgun (WGS) entry which is preliminary data.</text>
</comment>
<dbReference type="Proteomes" id="UP001163321">
    <property type="component" value="Chromosome 8"/>
</dbReference>
<protein>
    <submittedName>
        <fullName evidence="1">Uncharacterized protein</fullName>
    </submittedName>
</protein>
<accession>A0ACC0VIP9</accession>
<evidence type="ECO:0000313" key="2">
    <source>
        <dbReference type="Proteomes" id="UP001163321"/>
    </source>
</evidence>
<proteinExistence type="predicted"/>
<keyword evidence="2" id="KW-1185">Reference proteome</keyword>
<gene>
    <name evidence="1" type="ORF">PsorP6_003185</name>
</gene>
<dbReference type="EMBL" id="CM047587">
    <property type="protein sequence ID" value="KAI9906255.1"/>
    <property type="molecule type" value="Genomic_DNA"/>
</dbReference>